<proteinExistence type="predicted"/>
<dbReference type="EMBL" id="JBHTGP010000013">
    <property type="protein sequence ID" value="MFD0687740.1"/>
    <property type="molecule type" value="Genomic_DNA"/>
</dbReference>
<reference evidence="2" key="1">
    <citation type="journal article" date="2019" name="Int. J. Syst. Evol. Microbiol.">
        <title>The Global Catalogue of Microorganisms (GCM) 10K type strain sequencing project: providing services to taxonomists for standard genome sequencing and annotation.</title>
        <authorList>
            <consortium name="The Broad Institute Genomics Platform"/>
            <consortium name="The Broad Institute Genome Sequencing Center for Infectious Disease"/>
            <person name="Wu L."/>
            <person name="Ma J."/>
        </authorList>
    </citation>
    <scope>NUCLEOTIDE SEQUENCE [LARGE SCALE GENOMIC DNA]</scope>
    <source>
        <strain evidence="2">JCM 9371</strain>
    </source>
</reference>
<dbReference type="Proteomes" id="UP001597063">
    <property type="component" value="Unassembled WGS sequence"/>
</dbReference>
<protein>
    <submittedName>
        <fullName evidence="1">Uncharacterized protein</fullName>
    </submittedName>
</protein>
<organism evidence="1 2">
    <name type="scientific">Actinomadura fibrosa</name>
    <dbReference type="NCBI Taxonomy" id="111802"/>
    <lineage>
        <taxon>Bacteria</taxon>
        <taxon>Bacillati</taxon>
        <taxon>Actinomycetota</taxon>
        <taxon>Actinomycetes</taxon>
        <taxon>Streptosporangiales</taxon>
        <taxon>Thermomonosporaceae</taxon>
        <taxon>Actinomadura</taxon>
    </lineage>
</organism>
<gene>
    <name evidence="1" type="ORF">ACFQZM_24810</name>
</gene>
<keyword evidence="2" id="KW-1185">Reference proteome</keyword>
<evidence type="ECO:0000313" key="2">
    <source>
        <dbReference type="Proteomes" id="UP001597063"/>
    </source>
</evidence>
<dbReference type="RefSeq" id="WP_378323775.1">
    <property type="nucleotide sequence ID" value="NZ_JBHTGP010000013.1"/>
</dbReference>
<evidence type="ECO:0000313" key="1">
    <source>
        <dbReference type="EMBL" id="MFD0687740.1"/>
    </source>
</evidence>
<sequence length="175" mass="17628">MISANAAARVAAEGGRTLVMYGDGAAAAARRMLPGLPDACFVPVDLDELRGAVEHGLAQVVLVAGMDEQAAITGGADGTGGAAEVLGSITSDMDGGPALAAEVARAPTARHAYDLWEAAGRLGPCGRELCRRTAGELERRAAEAAGTPASPVAAQVVLVDAAGERMVGMYGRMAR</sequence>
<accession>A0ABW2XQ24</accession>
<comment type="caution">
    <text evidence="1">The sequence shown here is derived from an EMBL/GenBank/DDBJ whole genome shotgun (WGS) entry which is preliminary data.</text>
</comment>
<name>A0ABW2XQ24_9ACTN</name>